<organism evidence="2">
    <name type="scientific">marine sediment metagenome</name>
    <dbReference type="NCBI Taxonomy" id="412755"/>
    <lineage>
        <taxon>unclassified sequences</taxon>
        <taxon>metagenomes</taxon>
        <taxon>ecological metagenomes</taxon>
    </lineage>
</organism>
<reference evidence="2" key="1">
    <citation type="journal article" date="2015" name="Nature">
        <title>Complex archaea that bridge the gap between prokaryotes and eukaryotes.</title>
        <authorList>
            <person name="Spang A."/>
            <person name="Saw J.H."/>
            <person name="Jorgensen S.L."/>
            <person name="Zaremba-Niedzwiedzka K."/>
            <person name="Martijn J."/>
            <person name="Lind A.E."/>
            <person name="van Eijk R."/>
            <person name="Schleper C."/>
            <person name="Guy L."/>
            <person name="Ettema T.J."/>
        </authorList>
    </citation>
    <scope>NUCLEOTIDE SEQUENCE</scope>
</reference>
<gene>
    <name evidence="2" type="ORF">LCGC14_2282770</name>
</gene>
<proteinExistence type="predicted"/>
<name>A0A0F9F629_9ZZZZ</name>
<protein>
    <submittedName>
        <fullName evidence="2">Uncharacterized protein</fullName>
    </submittedName>
</protein>
<evidence type="ECO:0000256" key="1">
    <source>
        <dbReference type="SAM" id="MobiDB-lite"/>
    </source>
</evidence>
<comment type="caution">
    <text evidence="2">The sequence shown here is derived from an EMBL/GenBank/DDBJ whole genome shotgun (WGS) entry which is preliminary data.</text>
</comment>
<sequence length="55" mass="6202">MESGDESQQAISKMKENKIRDDLIRTLYKPGLGGTIGRAQKPPISRQRVFQIVSE</sequence>
<dbReference type="AlphaFoldDB" id="A0A0F9F629"/>
<feature type="region of interest" description="Disordered" evidence="1">
    <location>
        <begin position="31"/>
        <end position="55"/>
    </location>
</feature>
<accession>A0A0F9F629</accession>
<dbReference type="EMBL" id="LAZR01031796">
    <property type="protein sequence ID" value="KKL52710.1"/>
    <property type="molecule type" value="Genomic_DNA"/>
</dbReference>
<feature type="non-terminal residue" evidence="2">
    <location>
        <position position="55"/>
    </location>
</feature>
<evidence type="ECO:0000313" key="2">
    <source>
        <dbReference type="EMBL" id="KKL52710.1"/>
    </source>
</evidence>